<accession>A0ABY7EW46</accession>
<protein>
    <submittedName>
        <fullName evidence="1">Uncharacterized protein</fullName>
    </submittedName>
</protein>
<proteinExistence type="predicted"/>
<evidence type="ECO:0000313" key="1">
    <source>
        <dbReference type="EMBL" id="WAR14070.1"/>
    </source>
</evidence>
<gene>
    <name evidence="1" type="ORF">MAR_004175</name>
</gene>
<dbReference type="PANTHER" id="PTHR14187:SF5">
    <property type="entry name" value="HEAT SHOCK 70 KDA PROTEIN 12A"/>
    <property type="match status" value="1"/>
</dbReference>
<keyword evidence="2" id="KW-1185">Reference proteome</keyword>
<dbReference type="Proteomes" id="UP001164746">
    <property type="component" value="Chromosome 9"/>
</dbReference>
<sequence length="125" mass="14511">MQHIKSLLAEPKMKNVQTVILWWVPKWFNVFVRANGELRVDQQVTRRSTPNSEISLTYVYRSTQENPEFTTDPGCQLLGTVELKNSTDIPFQQQVIETTFMFGNTELLVKMKNTTTGKEAYMTFE</sequence>
<evidence type="ECO:0000313" key="2">
    <source>
        <dbReference type="Proteomes" id="UP001164746"/>
    </source>
</evidence>
<reference evidence="1" key="1">
    <citation type="submission" date="2022-11" db="EMBL/GenBank/DDBJ databases">
        <title>Centuries of genome instability and evolution in soft-shell clam transmissible cancer (bioRxiv).</title>
        <authorList>
            <person name="Hart S.F.M."/>
            <person name="Yonemitsu M.A."/>
            <person name="Giersch R.M."/>
            <person name="Beal B.F."/>
            <person name="Arriagada G."/>
            <person name="Davis B.W."/>
            <person name="Ostrander E.A."/>
            <person name="Goff S.P."/>
            <person name="Metzger M.J."/>
        </authorList>
    </citation>
    <scope>NUCLEOTIDE SEQUENCE</scope>
    <source>
        <strain evidence="1">MELC-2E11</strain>
        <tissue evidence="1">Siphon/mantle</tissue>
    </source>
</reference>
<organism evidence="1 2">
    <name type="scientific">Mya arenaria</name>
    <name type="common">Soft-shell clam</name>
    <dbReference type="NCBI Taxonomy" id="6604"/>
    <lineage>
        <taxon>Eukaryota</taxon>
        <taxon>Metazoa</taxon>
        <taxon>Spiralia</taxon>
        <taxon>Lophotrochozoa</taxon>
        <taxon>Mollusca</taxon>
        <taxon>Bivalvia</taxon>
        <taxon>Autobranchia</taxon>
        <taxon>Heteroconchia</taxon>
        <taxon>Euheterodonta</taxon>
        <taxon>Imparidentia</taxon>
        <taxon>Neoheterodontei</taxon>
        <taxon>Myida</taxon>
        <taxon>Myoidea</taxon>
        <taxon>Myidae</taxon>
        <taxon>Mya</taxon>
    </lineage>
</organism>
<name>A0ABY7EW46_MYAAR</name>
<dbReference type="PANTHER" id="PTHR14187">
    <property type="entry name" value="ALPHA KINASE/ELONGATION FACTOR 2 KINASE"/>
    <property type="match status" value="1"/>
</dbReference>
<dbReference type="EMBL" id="CP111020">
    <property type="protein sequence ID" value="WAR14070.1"/>
    <property type="molecule type" value="Genomic_DNA"/>
</dbReference>